<dbReference type="PROSITE" id="PS50943">
    <property type="entry name" value="HTH_CROC1"/>
    <property type="match status" value="1"/>
</dbReference>
<dbReference type="OrthoDB" id="1150409at2"/>
<organism evidence="2 3">
    <name type="scientific">Robertmurraya siralis</name>
    <dbReference type="NCBI Taxonomy" id="77777"/>
    <lineage>
        <taxon>Bacteria</taxon>
        <taxon>Bacillati</taxon>
        <taxon>Bacillota</taxon>
        <taxon>Bacilli</taxon>
        <taxon>Bacillales</taxon>
        <taxon>Bacillaceae</taxon>
        <taxon>Robertmurraya</taxon>
    </lineage>
</organism>
<dbReference type="PANTHER" id="PTHR37038">
    <property type="entry name" value="TRANSCRIPTIONAL REGULATOR-RELATED"/>
    <property type="match status" value="1"/>
</dbReference>
<dbReference type="SUPFAM" id="SSF47413">
    <property type="entry name" value="lambda repressor-like DNA-binding domains"/>
    <property type="match status" value="1"/>
</dbReference>
<dbReference type="InterPro" id="IPR011990">
    <property type="entry name" value="TPR-like_helical_dom_sf"/>
</dbReference>
<name>A0A920BTA4_9BACI</name>
<protein>
    <submittedName>
        <fullName evidence="2">Transcriptional regulator</fullName>
    </submittedName>
</protein>
<dbReference type="Pfam" id="PF01381">
    <property type="entry name" value="HTH_3"/>
    <property type="match status" value="1"/>
</dbReference>
<reference evidence="2" key="1">
    <citation type="submission" date="2021-03" db="EMBL/GenBank/DDBJ databases">
        <title>Antimicrobial resistance genes in bacteria isolated from Japanese honey, and their potential for conferring macrolide and lincosamide resistance in the American foulbrood pathogen Paenibacillus larvae.</title>
        <authorList>
            <person name="Okamoto M."/>
            <person name="Kumagai M."/>
            <person name="Kanamori H."/>
            <person name="Takamatsu D."/>
        </authorList>
    </citation>
    <scope>NUCLEOTIDE SEQUENCE</scope>
    <source>
        <strain evidence="2">J27TS8</strain>
    </source>
</reference>
<dbReference type="Pfam" id="PF18768">
    <property type="entry name" value="RNPP_C"/>
    <property type="match status" value="1"/>
</dbReference>
<gene>
    <name evidence="2" type="ORF">J27TS8_17960</name>
</gene>
<dbReference type="InterPro" id="IPR019734">
    <property type="entry name" value="TPR_rpt"/>
</dbReference>
<dbReference type="EMBL" id="BORC01000002">
    <property type="protein sequence ID" value="GIN61803.1"/>
    <property type="molecule type" value="Genomic_DNA"/>
</dbReference>
<dbReference type="AlphaFoldDB" id="A0A920BTA4"/>
<dbReference type="Gene3D" id="1.25.40.10">
    <property type="entry name" value="Tetratricopeptide repeat domain"/>
    <property type="match status" value="1"/>
</dbReference>
<evidence type="ECO:0000313" key="2">
    <source>
        <dbReference type="EMBL" id="GIN61803.1"/>
    </source>
</evidence>
<proteinExistence type="predicted"/>
<feature type="domain" description="HTH cro/C1-type" evidence="1">
    <location>
        <begin position="10"/>
        <end position="63"/>
    </location>
</feature>
<dbReference type="SMART" id="SM00028">
    <property type="entry name" value="TPR"/>
    <property type="match status" value="2"/>
</dbReference>
<dbReference type="SUPFAM" id="SSF48452">
    <property type="entry name" value="TPR-like"/>
    <property type="match status" value="1"/>
</dbReference>
<dbReference type="PANTHER" id="PTHR37038:SF14">
    <property type="entry name" value="TRANSCRIPTIONAL ACTIVATOR"/>
    <property type="match status" value="1"/>
</dbReference>
<dbReference type="CDD" id="cd00093">
    <property type="entry name" value="HTH_XRE"/>
    <property type="match status" value="1"/>
</dbReference>
<comment type="caution">
    <text evidence="2">The sequence shown here is derived from an EMBL/GenBank/DDBJ whole genome shotgun (WGS) entry which is preliminary data.</text>
</comment>
<evidence type="ECO:0000313" key="3">
    <source>
        <dbReference type="Proteomes" id="UP000682111"/>
    </source>
</evidence>
<dbReference type="GO" id="GO:0003677">
    <property type="term" value="F:DNA binding"/>
    <property type="evidence" value="ECO:0007669"/>
    <property type="project" value="InterPro"/>
</dbReference>
<accession>A0A920BTA4</accession>
<dbReference type="InterPro" id="IPR010982">
    <property type="entry name" value="Lambda_DNA-bd_dom_sf"/>
</dbReference>
<keyword evidence="3" id="KW-1185">Reference proteome</keyword>
<sequence>MKMFSLGQAIRELRQKMGLSQKELASGICNQAQISNIEKNNYTPSAMLLNQISTKLGVDMNYFFEMQESYKIEYISNSKKYIRQLVRNRDYENLYFTILSEKKHPYYQEKENLQFILWHEAICIHYVKNNSKLAFEMLDEALHITNNKRYYTEQEMEILNSIAVIKRETGFFEESEQLFRKALKKLCEIPKITNHLIELKLLFGLAQLLTDIENYEESLHYCEKGIKICNQAEILSILGEFLYQRGVNLARLGNCEEARKSFEQSIHIFEIQNNTFLLESVKENQAALLGEKIKNGSAQEFLRE</sequence>
<dbReference type="Proteomes" id="UP000682111">
    <property type="component" value="Unassembled WGS sequence"/>
</dbReference>
<dbReference type="SMART" id="SM00530">
    <property type="entry name" value="HTH_XRE"/>
    <property type="match status" value="1"/>
</dbReference>
<dbReference type="InterPro" id="IPR001387">
    <property type="entry name" value="Cro/C1-type_HTH"/>
</dbReference>
<dbReference type="InterPro" id="IPR041315">
    <property type="entry name" value="PlcR_TPR"/>
</dbReference>
<evidence type="ECO:0000259" key="1">
    <source>
        <dbReference type="PROSITE" id="PS50943"/>
    </source>
</evidence>
<dbReference type="InterPro" id="IPR053163">
    <property type="entry name" value="HTH-type_regulator_Rgg"/>
</dbReference>